<accession>A0AAD7ZAU9</accession>
<sequence length="152" mass="17907">SLTKRRQHPPPNMLLLWDSSSQLDTNSEHHLGEVRNRQGDWFTFLSLTLDLQALFQLRQWKGRIRNLVESPNSPTTRIVDYSCRHLLRTQRIAIEKLREVVNEMLWHTDCSELSWNEDSNDEIIYSDNVTVHATDARNISEHARRFKRVSNG</sequence>
<feature type="non-terminal residue" evidence="1">
    <location>
        <position position="152"/>
    </location>
</feature>
<keyword evidence="2" id="KW-1185">Reference proteome</keyword>
<organism evidence="1 2">
    <name type="scientific">Diploptera punctata</name>
    <name type="common">Pacific beetle cockroach</name>
    <dbReference type="NCBI Taxonomy" id="6984"/>
    <lineage>
        <taxon>Eukaryota</taxon>
        <taxon>Metazoa</taxon>
        <taxon>Ecdysozoa</taxon>
        <taxon>Arthropoda</taxon>
        <taxon>Hexapoda</taxon>
        <taxon>Insecta</taxon>
        <taxon>Pterygota</taxon>
        <taxon>Neoptera</taxon>
        <taxon>Polyneoptera</taxon>
        <taxon>Dictyoptera</taxon>
        <taxon>Blattodea</taxon>
        <taxon>Blaberoidea</taxon>
        <taxon>Blaberidae</taxon>
        <taxon>Diplopterinae</taxon>
        <taxon>Diploptera</taxon>
    </lineage>
</organism>
<proteinExistence type="predicted"/>
<protein>
    <submittedName>
        <fullName evidence="1">Uncharacterized protein</fullName>
    </submittedName>
</protein>
<dbReference type="Proteomes" id="UP001233999">
    <property type="component" value="Unassembled WGS sequence"/>
</dbReference>
<dbReference type="AlphaFoldDB" id="A0AAD7ZAU9"/>
<evidence type="ECO:0000313" key="1">
    <source>
        <dbReference type="EMBL" id="KAJ9576623.1"/>
    </source>
</evidence>
<feature type="non-terminal residue" evidence="1">
    <location>
        <position position="1"/>
    </location>
</feature>
<reference evidence="1" key="2">
    <citation type="submission" date="2023-05" db="EMBL/GenBank/DDBJ databases">
        <authorList>
            <person name="Fouks B."/>
        </authorList>
    </citation>
    <scope>NUCLEOTIDE SEQUENCE</scope>
    <source>
        <strain evidence="1">Stay&amp;Tobe</strain>
        <tissue evidence="1">Testes</tissue>
    </source>
</reference>
<reference evidence="1" key="1">
    <citation type="journal article" date="2023" name="IScience">
        <title>Live-bearing cockroach genome reveals convergent evolutionary mechanisms linked to viviparity in insects and beyond.</title>
        <authorList>
            <person name="Fouks B."/>
            <person name="Harrison M.C."/>
            <person name="Mikhailova A.A."/>
            <person name="Marchal E."/>
            <person name="English S."/>
            <person name="Carruthers M."/>
            <person name="Jennings E.C."/>
            <person name="Chiamaka E.L."/>
            <person name="Frigard R.A."/>
            <person name="Pippel M."/>
            <person name="Attardo G.M."/>
            <person name="Benoit J.B."/>
            <person name="Bornberg-Bauer E."/>
            <person name="Tobe S.S."/>
        </authorList>
    </citation>
    <scope>NUCLEOTIDE SEQUENCE</scope>
    <source>
        <strain evidence="1">Stay&amp;Tobe</strain>
    </source>
</reference>
<comment type="caution">
    <text evidence="1">The sequence shown here is derived from an EMBL/GenBank/DDBJ whole genome shotgun (WGS) entry which is preliminary data.</text>
</comment>
<gene>
    <name evidence="1" type="ORF">L9F63_025481</name>
</gene>
<dbReference type="EMBL" id="JASPKZ010009584">
    <property type="protein sequence ID" value="KAJ9576623.1"/>
    <property type="molecule type" value="Genomic_DNA"/>
</dbReference>
<name>A0AAD7ZAU9_DIPPU</name>
<evidence type="ECO:0000313" key="2">
    <source>
        <dbReference type="Proteomes" id="UP001233999"/>
    </source>
</evidence>